<accession>A0ABY8LB14</accession>
<dbReference type="InterPro" id="IPR051397">
    <property type="entry name" value="Zn-ADH-like_protein"/>
</dbReference>
<dbReference type="Pfam" id="PF08240">
    <property type="entry name" value="ADH_N"/>
    <property type="match status" value="1"/>
</dbReference>
<dbReference type="InterPro" id="IPR020843">
    <property type="entry name" value="ER"/>
</dbReference>
<evidence type="ECO:0000259" key="1">
    <source>
        <dbReference type="SMART" id="SM00829"/>
    </source>
</evidence>
<dbReference type="InterPro" id="IPR013149">
    <property type="entry name" value="ADH-like_C"/>
</dbReference>
<feature type="domain" description="Enoyl reductase (ER)" evidence="1">
    <location>
        <begin position="10"/>
        <end position="317"/>
    </location>
</feature>
<evidence type="ECO:0000313" key="3">
    <source>
        <dbReference type="Proteomes" id="UP001243420"/>
    </source>
</evidence>
<dbReference type="EMBL" id="CP122537">
    <property type="protein sequence ID" value="WGH77807.1"/>
    <property type="molecule type" value="Genomic_DNA"/>
</dbReference>
<dbReference type="SMART" id="SM00829">
    <property type="entry name" value="PKS_ER"/>
    <property type="match status" value="1"/>
</dbReference>
<gene>
    <name evidence="2" type="ORF">P8627_12285</name>
</gene>
<dbReference type="InterPro" id="IPR013154">
    <property type="entry name" value="ADH-like_N"/>
</dbReference>
<dbReference type="Proteomes" id="UP001243420">
    <property type="component" value="Chromosome"/>
</dbReference>
<organism evidence="2 3">
    <name type="scientific">Jannaschia ovalis</name>
    <dbReference type="NCBI Taxonomy" id="3038773"/>
    <lineage>
        <taxon>Bacteria</taxon>
        <taxon>Pseudomonadati</taxon>
        <taxon>Pseudomonadota</taxon>
        <taxon>Alphaproteobacteria</taxon>
        <taxon>Rhodobacterales</taxon>
        <taxon>Roseobacteraceae</taxon>
        <taxon>Jannaschia</taxon>
    </lineage>
</organism>
<evidence type="ECO:0000313" key="2">
    <source>
        <dbReference type="EMBL" id="WGH77807.1"/>
    </source>
</evidence>
<proteinExistence type="predicted"/>
<dbReference type="Gene3D" id="3.40.50.720">
    <property type="entry name" value="NAD(P)-binding Rossmann-like Domain"/>
    <property type="match status" value="1"/>
</dbReference>
<dbReference type="RefSeq" id="WP_279964418.1">
    <property type="nucleotide sequence ID" value="NZ_CP122537.1"/>
</dbReference>
<dbReference type="CDD" id="cd08241">
    <property type="entry name" value="QOR1"/>
    <property type="match status" value="1"/>
</dbReference>
<dbReference type="InterPro" id="IPR011032">
    <property type="entry name" value="GroES-like_sf"/>
</dbReference>
<dbReference type="SUPFAM" id="SSF51735">
    <property type="entry name" value="NAD(P)-binding Rossmann-fold domains"/>
    <property type="match status" value="1"/>
</dbReference>
<dbReference type="Pfam" id="PF00107">
    <property type="entry name" value="ADH_zinc_N"/>
    <property type="match status" value="1"/>
</dbReference>
<reference evidence="2 3" key="1">
    <citation type="submission" date="2023-04" db="EMBL/GenBank/DDBJ databases">
        <title>Jannaschia ovalis sp. nov., a marine bacterium isolated from sea tidal flat.</title>
        <authorList>
            <person name="Kwon D.Y."/>
            <person name="Kim J.-J."/>
        </authorList>
    </citation>
    <scope>NUCLEOTIDE SEQUENCE [LARGE SCALE GENOMIC DNA]</scope>
    <source>
        <strain evidence="2 3">GRR-S6-38</strain>
    </source>
</reference>
<keyword evidence="2" id="KW-0560">Oxidoreductase</keyword>
<dbReference type="EC" id="1.-.-.-" evidence="2"/>
<sequence length="320" mass="33356">MRAYLVTSHDTPPEVTEVADPVPGPGEVALAIEACALNFADLLMIKGSYQDTPALPFAPGMEVCGTVTARGPGVNAPAIGTRVAVFGGAGGLAEMGCFPAERCVPVPEGMPSDIAAAFIVAYSTSHVALTHKARLKPGERLVVLGAAGGVGLTAVELGAKMGAEVVAVARGAEKLDLARDRGAAHVIDAEDPDLRGTIKALGGADVVYDAVGGDAFKAAFRATNADARILVIGFASGEVPQVKANHLLVKNVDLLGMYWGGYLRSKPLVITDSIATLFQMYGRGELRPHVSHRLPLDRVAEGLELMRARRSTGKVVIEMR</sequence>
<protein>
    <submittedName>
        <fullName evidence="2">NADPH:quinone oxidoreductase family protein</fullName>
        <ecNumber evidence="2">1.-.-.-</ecNumber>
    </submittedName>
</protein>
<dbReference type="SUPFAM" id="SSF50129">
    <property type="entry name" value="GroES-like"/>
    <property type="match status" value="1"/>
</dbReference>
<dbReference type="PANTHER" id="PTHR43677">
    <property type="entry name" value="SHORT-CHAIN DEHYDROGENASE/REDUCTASE"/>
    <property type="match status" value="1"/>
</dbReference>
<name>A0ABY8LB14_9RHOB</name>
<dbReference type="Gene3D" id="3.90.180.10">
    <property type="entry name" value="Medium-chain alcohol dehydrogenases, catalytic domain"/>
    <property type="match status" value="1"/>
</dbReference>
<dbReference type="GO" id="GO:0016491">
    <property type="term" value="F:oxidoreductase activity"/>
    <property type="evidence" value="ECO:0007669"/>
    <property type="project" value="UniProtKB-KW"/>
</dbReference>
<keyword evidence="3" id="KW-1185">Reference proteome</keyword>
<dbReference type="PANTHER" id="PTHR43677:SF4">
    <property type="entry name" value="QUINONE OXIDOREDUCTASE-LIKE PROTEIN 2"/>
    <property type="match status" value="1"/>
</dbReference>
<dbReference type="InterPro" id="IPR036291">
    <property type="entry name" value="NAD(P)-bd_dom_sf"/>
</dbReference>